<comment type="subcellular location">
    <subcellularLocation>
        <location evidence="1 13">Cytoplasm</location>
    </subcellularLocation>
</comment>
<feature type="domain" description="Helicase C-terminal" evidence="15">
    <location>
        <begin position="821"/>
        <end position="987"/>
    </location>
</feature>
<evidence type="ECO:0000313" key="16">
    <source>
        <dbReference type="EMBL" id="KYG70850.1"/>
    </source>
</evidence>
<comment type="similarity">
    <text evidence="10 13">In the N-terminal section; belongs to the UvrB family.</text>
</comment>
<dbReference type="GO" id="GO:0003684">
    <property type="term" value="F:damaged DNA binding"/>
    <property type="evidence" value="ECO:0007669"/>
    <property type="project" value="InterPro"/>
</dbReference>
<keyword evidence="6" id="KW-0347">Helicase</keyword>
<keyword evidence="5 13" id="KW-0378">Hydrolase</keyword>
<dbReference type="InterPro" id="IPR014001">
    <property type="entry name" value="Helicase_ATP-bd"/>
</dbReference>
<dbReference type="InterPro" id="IPR041471">
    <property type="entry name" value="UvrB_inter"/>
</dbReference>
<dbReference type="InterPro" id="IPR004576">
    <property type="entry name" value="Mfd"/>
</dbReference>
<dbReference type="InterPro" id="IPR047112">
    <property type="entry name" value="RecG/Mfd"/>
</dbReference>
<dbReference type="GO" id="GO:0006355">
    <property type="term" value="P:regulation of DNA-templated transcription"/>
    <property type="evidence" value="ECO:0007669"/>
    <property type="project" value="UniProtKB-UniRule"/>
</dbReference>
<dbReference type="Pfam" id="PF17757">
    <property type="entry name" value="UvrB_inter"/>
    <property type="match status" value="1"/>
</dbReference>
<evidence type="ECO:0000259" key="15">
    <source>
        <dbReference type="PROSITE" id="PS51194"/>
    </source>
</evidence>
<dbReference type="PROSITE" id="PS51194">
    <property type="entry name" value="HELICASE_CTER"/>
    <property type="match status" value="1"/>
</dbReference>
<dbReference type="FunFam" id="3.40.50.300:FF:000546">
    <property type="entry name" value="Transcription-repair-coupling factor"/>
    <property type="match status" value="1"/>
</dbReference>
<reference evidence="16 17" key="1">
    <citation type="submission" date="2016-03" db="EMBL/GenBank/DDBJ databases">
        <authorList>
            <person name="Ploux O."/>
        </authorList>
    </citation>
    <scope>NUCLEOTIDE SEQUENCE [LARGE SCALE GENOMIC DNA]</scope>
    <source>
        <strain evidence="16 17">BER2</strain>
    </source>
</reference>
<evidence type="ECO:0000256" key="13">
    <source>
        <dbReference type="HAMAP-Rule" id="MF_00969"/>
    </source>
</evidence>
<evidence type="ECO:0000256" key="10">
    <source>
        <dbReference type="ARBA" id="ARBA00061104"/>
    </source>
</evidence>
<dbReference type="GO" id="GO:0005524">
    <property type="term" value="F:ATP binding"/>
    <property type="evidence" value="ECO:0007669"/>
    <property type="project" value="UniProtKB-UniRule"/>
</dbReference>
<organism evidence="16 17">
    <name type="scientific">Bdellovibrio bacteriovorus</name>
    <dbReference type="NCBI Taxonomy" id="959"/>
    <lineage>
        <taxon>Bacteria</taxon>
        <taxon>Pseudomonadati</taxon>
        <taxon>Bdellovibrionota</taxon>
        <taxon>Bdellovibrionia</taxon>
        <taxon>Bdellovibrionales</taxon>
        <taxon>Pseudobdellovibrionaceae</taxon>
        <taxon>Bdellovibrio</taxon>
    </lineage>
</organism>
<dbReference type="Gene3D" id="3.40.50.11180">
    <property type="match status" value="1"/>
</dbReference>
<dbReference type="InterPro" id="IPR011545">
    <property type="entry name" value="DEAD/DEAH_box_helicase_dom"/>
</dbReference>
<evidence type="ECO:0000256" key="3">
    <source>
        <dbReference type="ARBA" id="ARBA00022741"/>
    </source>
</evidence>
<keyword evidence="9 13" id="KW-0234">DNA repair</keyword>
<dbReference type="SMART" id="SM00487">
    <property type="entry name" value="DEXDc"/>
    <property type="match status" value="1"/>
</dbReference>
<evidence type="ECO:0000256" key="7">
    <source>
        <dbReference type="ARBA" id="ARBA00022840"/>
    </source>
</evidence>
<dbReference type="EMBL" id="LUKF01000001">
    <property type="protein sequence ID" value="KYG70850.1"/>
    <property type="molecule type" value="Genomic_DNA"/>
</dbReference>
<evidence type="ECO:0000256" key="6">
    <source>
        <dbReference type="ARBA" id="ARBA00022806"/>
    </source>
</evidence>
<keyword evidence="4 13" id="KW-0227">DNA damage</keyword>
<dbReference type="Pfam" id="PF00271">
    <property type="entry name" value="Helicase_C"/>
    <property type="match status" value="1"/>
</dbReference>
<dbReference type="GO" id="GO:0016787">
    <property type="term" value="F:hydrolase activity"/>
    <property type="evidence" value="ECO:0007669"/>
    <property type="project" value="UniProtKB-KW"/>
</dbReference>
<dbReference type="Gene3D" id="2.40.10.170">
    <property type="match status" value="1"/>
</dbReference>
<dbReference type="InterPro" id="IPR003711">
    <property type="entry name" value="CarD-like/TRCF_RID"/>
</dbReference>
<keyword evidence="3 13" id="KW-0547">Nucleotide-binding</keyword>
<feature type="domain" description="Helicase ATP-binding" evidence="14">
    <location>
        <begin position="651"/>
        <end position="812"/>
    </location>
</feature>
<evidence type="ECO:0000256" key="9">
    <source>
        <dbReference type="ARBA" id="ARBA00023204"/>
    </source>
</evidence>
<accession>A0A150WWF9</accession>
<name>A0A150WWF9_BDEBC</name>
<evidence type="ECO:0000256" key="8">
    <source>
        <dbReference type="ARBA" id="ARBA00023125"/>
    </source>
</evidence>
<dbReference type="PROSITE" id="PS51192">
    <property type="entry name" value="HELICASE_ATP_BIND_1"/>
    <property type="match status" value="1"/>
</dbReference>
<dbReference type="SMART" id="SM00982">
    <property type="entry name" value="TRCF"/>
    <property type="match status" value="1"/>
</dbReference>
<dbReference type="InterPro" id="IPR027417">
    <property type="entry name" value="P-loop_NTPase"/>
</dbReference>
<evidence type="ECO:0000256" key="2">
    <source>
        <dbReference type="ARBA" id="ARBA00022490"/>
    </source>
</evidence>
<keyword evidence="8 13" id="KW-0238">DNA-binding</keyword>
<evidence type="ECO:0000313" key="17">
    <source>
        <dbReference type="Proteomes" id="UP000075391"/>
    </source>
</evidence>
<dbReference type="Pfam" id="PF02559">
    <property type="entry name" value="CarD_TRCF_RID"/>
    <property type="match status" value="1"/>
</dbReference>
<keyword evidence="7 13" id="KW-0067">ATP-binding</keyword>
<dbReference type="Pfam" id="PF03461">
    <property type="entry name" value="TRCF"/>
    <property type="match status" value="1"/>
</dbReference>
<dbReference type="Gene3D" id="3.30.2060.10">
    <property type="entry name" value="Penicillin-binding protein 1b domain"/>
    <property type="match status" value="1"/>
</dbReference>
<dbReference type="SUPFAM" id="SSF52540">
    <property type="entry name" value="P-loop containing nucleoside triphosphate hydrolases"/>
    <property type="match status" value="3"/>
</dbReference>
<dbReference type="EC" id="3.6.4.-" evidence="13"/>
<proteinExistence type="inferred from homology"/>
<dbReference type="Gene3D" id="3.40.50.300">
    <property type="entry name" value="P-loop containing nucleotide triphosphate hydrolases"/>
    <property type="match status" value="2"/>
</dbReference>
<evidence type="ECO:0000256" key="5">
    <source>
        <dbReference type="ARBA" id="ARBA00022801"/>
    </source>
</evidence>
<dbReference type="InterPro" id="IPR036101">
    <property type="entry name" value="CarD-like/TRCF_RID_sf"/>
</dbReference>
<evidence type="ECO:0000256" key="12">
    <source>
        <dbReference type="ARBA" id="ARBA00070128"/>
    </source>
</evidence>
<dbReference type="Proteomes" id="UP000075391">
    <property type="component" value="Unassembled WGS sequence"/>
</dbReference>
<dbReference type="GO" id="GO:0005737">
    <property type="term" value="C:cytoplasm"/>
    <property type="evidence" value="ECO:0007669"/>
    <property type="project" value="UniProtKB-SubCell"/>
</dbReference>
<dbReference type="Gene3D" id="3.90.1150.50">
    <property type="entry name" value="Transcription-repair-coupling factor, D7 domain"/>
    <property type="match status" value="1"/>
</dbReference>
<comment type="caution">
    <text evidence="16">The sequence shown here is derived from an EMBL/GenBank/DDBJ whole genome shotgun (WGS) entry which is preliminary data.</text>
</comment>
<keyword evidence="2 13" id="KW-0963">Cytoplasm</keyword>
<dbReference type="SUPFAM" id="SSF141259">
    <property type="entry name" value="CarD-like"/>
    <property type="match status" value="1"/>
</dbReference>
<dbReference type="InterPro" id="IPR001650">
    <property type="entry name" value="Helicase_C-like"/>
</dbReference>
<evidence type="ECO:0000256" key="11">
    <source>
        <dbReference type="ARBA" id="ARBA00061399"/>
    </source>
</evidence>
<protein>
    <recommendedName>
        <fullName evidence="12 13">Transcription-repair-coupling factor</fullName>
        <shortName evidence="13">TRCF</shortName>
        <ecNumber evidence="13">3.6.4.-</ecNumber>
    </recommendedName>
</protein>
<evidence type="ECO:0000256" key="4">
    <source>
        <dbReference type="ARBA" id="ARBA00022763"/>
    </source>
</evidence>
<dbReference type="SUPFAM" id="SSF143517">
    <property type="entry name" value="TRCF domain-like"/>
    <property type="match status" value="1"/>
</dbReference>
<dbReference type="InterPro" id="IPR037235">
    <property type="entry name" value="TRCF-like_C_D7"/>
</dbReference>
<dbReference type="RefSeq" id="WP_063242598.1">
    <property type="nucleotide sequence ID" value="NZ_LUKF01000001.1"/>
</dbReference>
<dbReference type="NCBIfam" id="TIGR00580">
    <property type="entry name" value="mfd"/>
    <property type="match status" value="1"/>
</dbReference>
<dbReference type="HAMAP" id="MF_00969">
    <property type="entry name" value="TRCF"/>
    <property type="match status" value="1"/>
</dbReference>
<dbReference type="OrthoDB" id="5287035at2"/>
<dbReference type="PANTHER" id="PTHR47964:SF1">
    <property type="entry name" value="ATP-DEPENDENT DNA HELICASE HOMOLOG RECG, CHLOROPLASTIC"/>
    <property type="match status" value="1"/>
</dbReference>
<dbReference type="CDD" id="cd17991">
    <property type="entry name" value="DEXHc_TRCF"/>
    <property type="match status" value="1"/>
</dbReference>
<evidence type="ECO:0000259" key="14">
    <source>
        <dbReference type="PROSITE" id="PS51192"/>
    </source>
</evidence>
<gene>
    <name evidence="13" type="primary">mfd</name>
    <name evidence="16" type="ORF">AZI85_02660</name>
</gene>
<dbReference type="SMART" id="SM01058">
    <property type="entry name" value="CarD_TRCF"/>
    <property type="match status" value="1"/>
</dbReference>
<dbReference type="GO" id="GO:0000716">
    <property type="term" value="P:transcription-coupled nucleotide-excision repair, DNA damage recognition"/>
    <property type="evidence" value="ECO:0007669"/>
    <property type="project" value="UniProtKB-UniRule"/>
</dbReference>
<dbReference type="GO" id="GO:0003678">
    <property type="term" value="F:DNA helicase activity"/>
    <property type="evidence" value="ECO:0007669"/>
    <property type="project" value="TreeGrafter"/>
</dbReference>
<sequence length="1174" mass="133619">MKAEMTHTRLESILERAFETTRGKIQVTGAASPLALAYFLSQTYSKKINSLPHLVVVSSLSEANKLQQLLEFFDPSRHSTILPAFDVSPYSGLYPNSRVVSDRVRFLSRAQQAKAGEIFISVSDALTQKTLPVKILKEYSRLLKPSDELPEDIAEYLNSLGYSSAPMVEDKGQYALRGGIVDIFPPTEDEPVRLDLFGDQIESIRHFNVSDQRSTDEVASFVLTPAREILFRDENHERLLQRVRAMIDGREVDKAEAEETLRSLVLKNSFPGIEFLLPYFYGELASPLEHFSSAVNVWFLDPIEISRWTDEVWAEIKADYASSTQHVIRPELELLYSPFETLSFPAGSREVYFSSLEYLENAETSEDGRVEYRTALTQDFTNLSLNNAVGSEMWLQAATNKLNKWRDDGYRIFIGTKNQSHIERLKLIFDKLGLKVARANEDEYRWDSWLMEQDSATHLVHVIPRYLTESLRLDEEKVIFLRDEDFYGKKQRSRESSGAQDFQKQAKRLAFGDLKPGDLVAHVKHGVGQYEGLKIMNIGGVESEYIQVGYKDKDKLYLPVYRVGQLQKFSGAASTTILDKLGGTAWEKTKAKVKAHVRDIAADLLALYAKRAELHRPPFVFKDSEIQMFENSFPYEETDDQMRAINDIMRDLKSTKPMDRLVCGDVGFGKTEVAMRAAFFAVQARRQVALLAPTTVLTFQHFETLKKRFEGWPVDIRVLNRFVTPSEVKKTLQDLKDGKVDIIVGTHKLLGSTIQYKDLGLLIVDEEQKFGVTHKEKIKKMKVSVDTLTLSATPIPRTLNMALVGIRDLSLINTAPVDRLPTRTFVTKFDEETIRKAITAEISRGGQIYFIHNRIESIYGLADEIRNIVPEARIRIGHGQMEEHELEKTMLAFFHHEIDVLICTAIVESGMDVPRANTMFIDSAHMFGLSQLYQLRGRVGRSKTRAYCYLMMPRNRKLDKEQQERLKIIQENTALGSGIKIAQYDLELRGAGNILGEEQSGHINSVGYEMYMDLLNEALAEAKGEAVDDMELDPEINLRIPAMIPDNYISDIRIRLSYYKALADITSNEDLDRIEEELRDQFGAIPEPTVNLMGLMLIRRQCKELGVRDISAGVKSVSLIFTEKTKLKPETVIQLAVRESKKYSLTPDNRLNIKLPNISWSAVHEELETLLKLI</sequence>
<dbReference type="InterPro" id="IPR005118">
    <property type="entry name" value="TRCF_C"/>
</dbReference>
<dbReference type="Pfam" id="PF00270">
    <property type="entry name" value="DEAD"/>
    <property type="match status" value="1"/>
</dbReference>
<dbReference type="AlphaFoldDB" id="A0A150WWF9"/>
<comment type="similarity">
    <text evidence="11 13">In the C-terminal section; belongs to the helicase family. RecG subfamily.</text>
</comment>
<comment type="function">
    <text evidence="13">Couples transcription and DNA repair by recognizing RNA polymerase (RNAP) stalled at DNA lesions. Mediates ATP-dependent release of RNAP and its truncated transcript from the DNA, and recruitment of nucleotide excision repair machinery to the damaged site.</text>
</comment>
<dbReference type="PANTHER" id="PTHR47964">
    <property type="entry name" value="ATP-DEPENDENT DNA HELICASE HOMOLOG RECG, CHLOROPLASTIC"/>
    <property type="match status" value="1"/>
</dbReference>
<dbReference type="SMART" id="SM00490">
    <property type="entry name" value="HELICc"/>
    <property type="match status" value="1"/>
</dbReference>
<evidence type="ECO:0000256" key="1">
    <source>
        <dbReference type="ARBA" id="ARBA00004496"/>
    </source>
</evidence>